<feature type="region of interest" description="Disordered" evidence="1">
    <location>
        <begin position="35"/>
        <end position="83"/>
    </location>
</feature>
<evidence type="ECO:0000313" key="2">
    <source>
        <dbReference type="EMBL" id="RDX87926.1"/>
    </source>
</evidence>
<gene>
    <name evidence="2" type="ORF">CR513_30538</name>
</gene>
<name>A0A371GBN4_MUCPR</name>
<accession>A0A371GBN4</accession>
<dbReference type="Proteomes" id="UP000257109">
    <property type="component" value="Unassembled WGS sequence"/>
</dbReference>
<proteinExistence type="predicted"/>
<dbReference type="InterPro" id="IPR021109">
    <property type="entry name" value="Peptidase_aspartic_dom_sf"/>
</dbReference>
<feature type="non-terminal residue" evidence="2">
    <location>
        <position position="1"/>
    </location>
</feature>
<keyword evidence="3" id="KW-1185">Reference proteome</keyword>
<dbReference type="Gene3D" id="2.40.70.10">
    <property type="entry name" value="Acid Proteases"/>
    <property type="match status" value="1"/>
</dbReference>
<feature type="compositionally biased region" description="Basic and acidic residues" evidence="1">
    <location>
        <begin position="55"/>
        <end position="69"/>
    </location>
</feature>
<dbReference type="PANTHER" id="PTHR33067:SF15">
    <property type="entry name" value="RNA-DIRECTED DNA POLYMERASE"/>
    <property type="match status" value="1"/>
</dbReference>
<comment type="caution">
    <text evidence="2">The sequence shown here is derived from an EMBL/GenBank/DDBJ whole genome shotgun (WGS) entry which is preliminary data.</text>
</comment>
<dbReference type="PANTHER" id="PTHR33067">
    <property type="entry name" value="RNA-DIRECTED DNA POLYMERASE-RELATED"/>
    <property type="match status" value="1"/>
</dbReference>
<dbReference type="AlphaFoldDB" id="A0A371GBN4"/>
<evidence type="ECO:0000256" key="1">
    <source>
        <dbReference type="SAM" id="MobiDB-lite"/>
    </source>
</evidence>
<evidence type="ECO:0000313" key="3">
    <source>
        <dbReference type="Proteomes" id="UP000257109"/>
    </source>
</evidence>
<dbReference type="OrthoDB" id="1744168at2759"/>
<feature type="compositionally biased region" description="Polar residues" evidence="1">
    <location>
        <begin position="35"/>
        <end position="52"/>
    </location>
</feature>
<sequence length="466" mass="52404">MQFQQNMNATIQDLKMQMGQLANIVSHLLSTGSSNLPSQKISNQTRNTSPVTLRSGKEKLKPRSTKVDSEPDANSQVPQQEKVPLSFPTRTISARKPESDKELLKMFSKIPKYAKFLKEFCVHKRKKMKGSVEVGGIVSALTKNEDFTTGAQALPKKCRDPIIFSVPCTIGKYTFANAMLDLGASINLANRSIVQPSGVLEDVLIQVNELIFSANFYVLDMEDETSGKGSTLILGRPFLMTARTKIEVHVGTLSMEFGDTLVQFNIFEAMKHPTEDHSLFGIDLIDELVEEYFQLDSHSEDTNNFVEITNLIGCPGSTSKEEVDYDESGEVHNLSVFVDNNNDIADLDFEAELLEVLDQVCKHEISEFSIEAKVQVVETKKLLSAQLATIFTAEYESAKGSQDRERTKVISAKKQRSWLTRMYKCMPRPCWLKKTRSKREPNSFRTTMFRLDPTSELNKELSPTSI</sequence>
<protein>
    <submittedName>
        <fullName evidence="2">Uncharacterized protein</fullName>
    </submittedName>
</protein>
<reference evidence="2" key="1">
    <citation type="submission" date="2018-05" db="EMBL/GenBank/DDBJ databases">
        <title>Draft genome of Mucuna pruriens seed.</title>
        <authorList>
            <person name="Nnadi N.E."/>
            <person name="Vos R."/>
            <person name="Hasami M.H."/>
            <person name="Devisetty U.K."/>
            <person name="Aguiy J.C."/>
        </authorList>
    </citation>
    <scope>NUCLEOTIDE SEQUENCE [LARGE SCALE GENOMIC DNA]</scope>
    <source>
        <strain evidence="2">JCA_2017</strain>
    </source>
</reference>
<dbReference type="EMBL" id="QJKJ01006096">
    <property type="protein sequence ID" value="RDX87926.1"/>
    <property type="molecule type" value="Genomic_DNA"/>
</dbReference>
<dbReference type="CDD" id="cd00303">
    <property type="entry name" value="retropepsin_like"/>
    <property type="match status" value="1"/>
</dbReference>
<organism evidence="2 3">
    <name type="scientific">Mucuna pruriens</name>
    <name type="common">Velvet bean</name>
    <name type="synonym">Dolichos pruriens</name>
    <dbReference type="NCBI Taxonomy" id="157652"/>
    <lineage>
        <taxon>Eukaryota</taxon>
        <taxon>Viridiplantae</taxon>
        <taxon>Streptophyta</taxon>
        <taxon>Embryophyta</taxon>
        <taxon>Tracheophyta</taxon>
        <taxon>Spermatophyta</taxon>
        <taxon>Magnoliopsida</taxon>
        <taxon>eudicotyledons</taxon>
        <taxon>Gunneridae</taxon>
        <taxon>Pentapetalae</taxon>
        <taxon>rosids</taxon>
        <taxon>fabids</taxon>
        <taxon>Fabales</taxon>
        <taxon>Fabaceae</taxon>
        <taxon>Papilionoideae</taxon>
        <taxon>50 kb inversion clade</taxon>
        <taxon>NPAAA clade</taxon>
        <taxon>indigoferoid/millettioid clade</taxon>
        <taxon>Phaseoleae</taxon>
        <taxon>Mucuna</taxon>
    </lineage>
</organism>